<feature type="active site" evidence="1">
    <location>
        <position position="191"/>
    </location>
</feature>
<organism evidence="4 5">
    <name type="scientific">Panagrellus redivivus</name>
    <name type="common">Microworm</name>
    <dbReference type="NCBI Taxonomy" id="6233"/>
    <lineage>
        <taxon>Eukaryota</taxon>
        <taxon>Metazoa</taxon>
        <taxon>Ecdysozoa</taxon>
        <taxon>Nematoda</taxon>
        <taxon>Chromadorea</taxon>
        <taxon>Rhabditida</taxon>
        <taxon>Tylenchina</taxon>
        <taxon>Panagrolaimomorpha</taxon>
        <taxon>Panagrolaimoidea</taxon>
        <taxon>Panagrolaimidae</taxon>
        <taxon>Panagrellus</taxon>
    </lineage>
</organism>
<feature type="binding site" evidence="1">
    <location>
        <position position="200"/>
    </location>
    <ligand>
        <name>Zn(2+)</name>
        <dbReference type="ChEBI" id="CHEBI:29105"/>
        <note>catalytic</note>
    </ligand>
</feature>
<feature type="binding site" evidence="1">
    <location>
        <position position="194"/>
    </location>
    <ligand>
        <name>Zn(2+)</name>
        <dbReference type="ChEBI" id="CHEBI:29105"/>
        <note>catalytic</note>
    </ligand>
</feature>
<name>A0A7E4W332_PANRE</name>
<reference evidence="4" key="1">
    <citation type="journal article" date="2013" name="Genetics">
        <title>The draft genome and transcriptome of Panagrellus redivivus are shaped by the harsh demands of a free-living lifestyle.</title>
        <authorList>
            <person name="Srinivasan J."/>
            <person name="Dillman A.R."/>
            <person name="Macchietto M.G."/>
            <person name="Heikkinen L."/>
            <person name="Lakso M."/>
            <person name="Fracchia K.M."/>
            <person name="Antoshechkin I."/>
            <person name="Mortazavi A."/>
            <person name="Wong G."/>
            <person name="Sternberg P.W."/>
        </authorList>
    </citation>
    <scope>NUCLEOTIDE SEQUENCE [LARGE SCALE GENOMIC DNA]</scope>
    <source>
        <strain evidence="4">MT8872</strain>
    </source>
</reference>
<dbReference type="AlphaFoldDB" id="A0A7E4W332"/>
<proteinExistence type="predicted"/>
<dbReference type="InterPro" id="IPR024079">
    <property type="entry name" value="MetalloPept_cat_dom_sf"/>
</dbReference>
<accession>A0A7E4W332</accession>
<evidence type="ECO:0000313" key="4">
    <source>
        <dbReference type="Proteomes" id="UP000492821"/>
    </source>
</evidence>
<feature type="binding site" evidence="1">
    <location>
        <position position="190"/>
    </location>
    <ligand>
        <name>Zn(2+)</name>
        <dbReference type="ChEBI" id="CHEBI:29105"/>
        <note>catalytic</note>
    </ligand>
</feature>
<dbReference type="SUPFAM" id="SSF55486">
    <property type="entry name" value="Metalloproteases ('zincins'), catalytic domain"/>
    <property type="match status" value="1"/>
</dbReference>
<evidence type="ECO:0000256" key="2">
    <source>
        <dbReference type="SAM" id="Phobius"/>
    </source>
</evidence>
<dbReference type="GO" id="GO:0004222">
    <property type="term" value="F:metalloendopeptidase activity"/>
    <property type="evidence" value="ECO:0007669"/>
    <property type="project" value="InterPro"/>
</dbReference>
<keyword evidence="1" id="KW-0862">Zinc</keyword>
<keyword evidence="1" id="KW-0479">Metal-binding</keyword>
<dbReference type="Gene3D" id="4.10.70.10">
    <property type="entry name" value="Disintegrin domain"/>
    <property type="match status" value="1"/>
</dbReference>
<dbReference type="GO" id="GO:0046872">
    <property type="term" value="F:metal ion binding"/>
    <property type="evidence" value="ECO:0007669"/>
    <property type="project" value="UniProtKB-KW"/>
</dbReference>
<dbReference type="PANTHER" id="PTHR11905:SF250">
    <property type="entry name" value="PEPTIDASE M12B DOMAIN-CONTAINING PROTEIN"/>
    <property type="match status" value="1"/>
</dbReference>
<evidence type="ECO:0000256" key="1">
    <source>
        <dbReference type="PROSITE-ProRule" id="PRU00276"/>
    </source>
</evidence>
<keyword evidence="4" id="KW-1185">Reference proteome</keyword>
<dbReference type="WBParaSite" id="Pan_g5725.t1">
    <property type="protein sequence ID" value="Pan_g5725.t1"/>
    <property type="gene ID" value="Pan_g5725"/>
</dbReference>
<feature type="transmembrane region" description="Helical" evidence="2">
    <location>
        <begin position="20"/>
        <end position="38"/>
    </location>
</feature>
<dbReference type="Proteomes" id="UP000492821">
    <property type="component" value="Unassembled WGS sequence"/>
</dbReference>
<dbReference type="InterPro" id="IPR036436">
    <property type="entry name" value="Disintegrin_dom_sf"/>
</dbReference>
<comment type="caution">
    <text evidence="1">Lacks conserved residue(s) required for the propagation of feature annotation.</text>
</comment>
<sequence length="454" mass="51372">MFASRSSVMWGDVARRLNFIIILVFFNFTVHFITLATASGQEAGGEPAVWGTPPLDYSNVNLTDASKTYVYALIFVEAKITNYYNNDLPVMRREIMRMIRQAILYFGQLDIHLGVVDIIPVNRNNWTVEKFREYHAQNLKNYPYHNFASMISLHYNGGKAYVSAACDGRNVMHVGFYPHDPEGMGSVYFHEVAHILGSEHLPRNETFTVENCPCEPRPMSFHVTTSGNITYFTPTEGCLKIPGYDHDCTVQYLVNQMSHFKNRCLPKSPRTNSQNVDDGYPDWSHADPDVAICGNGIVEGYEECDCGLPSKCNATWNCMPSLCRRKVPLWTIALIIAISTAIVTVICISLAYCIVGMKCIAKKVQKLKRLFKKADQHNFMHSSQNVSLISNLSEPKHHPRPTMPPPPPPSIVPLRSPYHTLVSSEARDYERPESISHKFADFDDEFGSENDFHC</sequence>
<reference evidence="5" key="2">
    <citation type="submission" date="2020-10" db="UniProtKB">
        <authorList>
            <consortium name="WormBaseParasite"/>
        </authorList>
    </citation>
    <scope>IDENTIFICATION</scope>
</reference>
<dbReference type="GO" id="GO:0006508">
    <property type="term" value="P:proteolysis"/>
    <property type="evidence" value="ECO:0007669"/>
    <property type="project" value="InterPro"/>
</dbReference>
<dbReference type="Pfam" id="PF01421">
    <property type="entry name" value="Reprolysin"/>
    <property type="match status" value="1"/>
</dbReference>
<keyword evidence="2" id="KW-0472">Membrane</keyword>
<keyword evidence="2" id="KW-1133">Transmembrane helix</keyword>
<dbReference type="PROSITE" id="PS50215">
    <property type="entry name" value="ADAM_MEPRO"/>
    <property type="match status" value="1"/>
</dbReference>
<feature type="domain" description="Peptidase M12B" evidence="3">
    <location>
        <begin position="68"/>
        <end position="269"/>
    </location>
</feature>
<dbReference type="PANTHER" id="PTHR11905">
    <property type="entry name" value="ADAM A DISINTEGRIN AND METALLOPROTEASE DOMAIN"/>
    <property type="match status" value="1"/>
</dbReference>
<dbReference type="InterPro" id="IPR001590">
    <property type="entry name" value="Peptidase_M12B"/>
</dbReference>
<keyword evidence="2" id="KW-0812">Transmembrane</keyword>
<dbReference type="Gene3D" id="3.40.390.10">
    <property type="entry name" value="Collagenase (Catalytic Domain)"/>
    <property type="match status" value="1"/>
</dbReference>
<feature type="transmembrane region" description="Helical" evidence="2">
    <location>
        <begin position="329"/>
        <end position="355"/>
    </location>
</feature>
<evidence type="ECO:0000313" key="5">
    <source>
        <dbReference type="WBParaSite" id="Pan_g5725.t1"/>
    </source>
</evidence>
<evidence type="ECO:0000259" key="3">
    <source>
        <dbReference type="PROSITE" id="PS50215"/>
    </source>
</evidence>
<protein>
    <submittedName>
        <fullName evidence="5">Peptidase M12B domain-containing protein</fullName>
    </submittedName>
</protein>